<dbReference type="OMA" id="LICMSIM"/>
<evidence type="ECO:0000313" key="2">
    <source>
        <dbReference type="EMBL" id="GAP88161.2"/>
    </source>
</evidence>
<sequence length="289" mass="33303">MESTFLDYLTLGNPHITVRSKGRGRSKTQRVYGPDKQREWKDMSYENLQSTFGAILSQPMDTPEVRNADEIPSEKTQVFTEKSVQKIAALWNEPVVQHALDGTYEILRAHPDMRFFEGRVQFTENDGRGNLVDEEGKQQRPDWMVYLTGNQGTVDNLIPGDCKLASKWKSEWLKEHNKTSWKKDAIWVLRQATKYMSLGNKRYSFILSEEELVPMRLPIYIRDKKADGNRTGNHHTNQMTIQTETFDVFDPEEDDDSFEPGSNIPRLSIENDPDGSFADASRDTGYILE</sequence>
<accession>A0A1W2TIZ5</accession>
<proteinExistence type="predicted"/>
<dbReference type="AlphaFoldDB" id="A0A1W2TIZ5"/>
<dbReference type="STRING" id="77044.A0A1W2TIZ5"/>
<reference evidence="2" key="1">
    <citation type="submission" date="2016-03" db="EMBL/GenBank/DDBJ databases">
        <title>Draft genome sequence of Rosellinia necatrix.</title>
        <authorList>
            <person name="Kanematsu S."/>
        </authorList>
    </citation>
    <scope>NUCLEOTIDE SEQUENCE [LARGE SCALE GENOMIC DNA]</scope>
    <source>
        <strain evidence="2">W97</strain>
    </source>
</reference>
<gene>
    <name evidence="2" type="ORF">SAMD00023353_1500660</name>
</gene>
<organism evidence="2">
    <name type="scientific">Rosellinia necatrix</name>
    <name type="common">White root-rot fungus</name>
    <dbReference type="NCBI Taxonomy" id="77044"/>
    <lineage>
        <taxon>Eukaryota</taxon>
        <taxon>Fungi</taxon>
        <taxon>Dikarya</taxon>
        <taxon>Ascomycota</taxon>
        <taxon>Pezizomycotina</taxon>
        <taxon>Sordariomycetes</taxon>
        <taxon>Xylariomycetidae</taxon>
        <taxon>Xylariales</taxon>
        <taxon>Xylariaceae</taxon>
        <taxon>Rosellinia</taxon>
    </lineage>
</organism>
<evidence type="ECO:0000313" key="3">
    <source>
        <dbReference type="Proteomes" id="UP000054516"/>
    </source>
</evidence>
<feature type="region of interest" description="Disordered" evidence="1">
    <location>
        <begin position="250"/>
        <end position="289"/>
    </location>
</feature>
<evidence type="ECO:0000256" key="1">
    <source>
        <dbReference type="SAM" id="MobiDB-lite"/>
    </source>
</evidence>
<dbReference type="Proteomes" id="UP000054516">
    <property type="component" value="Unassembled WGS sequence"/>
</dbReference>
<name>A0A1W2TIZ5_ROSNE</name>
<dbReference type="EMBL" id="DF977460">
    <property type="protein sequence ID" value="GAP88161.2"/>
    <property type="molecule type" value="Genomic_DNA"/>
</dbReference>
<keyword evidence="3" id="KW-1185">Reference proteome</keyword>
<dbReference type="OrthoDB" id="4367324at2759"/>
<protein>
    <submittedName>
        <fullName evidence="2">Uncharacterized protein</fullName>
    </submittedName>
</protein>